<evidence type="ECO:0000313" key="1">
    <source>
        <dbReference type="EMBL" id="GMF41873.1"/>
    </source>
</evidence>
<name>A0A9W6XNG9_9STRA</name>
<dbReference type="Proteomes" id="UP001165121">
    <property type="component" value="Unassembled WGS sequence"/>
</dbReference>
<comment type="caution">
    <text evidence="1">The sequence shown here is derived from an EMBL/GenBank/DDBJ whole genome shotgun (WGS) entry which is preliminary data.</text>
</comment>
<sequence>MSTPEGLATAHEVVRGAVEITSRRGNQLREQDWSAARTGLAPASVELSGGPSVPIVGGGYASQTTNVGGVRCAGDSGQGFPVESSTRTSIEIHSLATSTPTMPMWIHGSTRSTAASTTPAPIRRARSAIAAYGDYSLGVFLSAGGYGMYGVAPQVNNASANFGASPYGASAPGNASYVAAQPTWNAQAGNAGSVLGNALNGIPTPGQTSVNNSSMISAPQPAYLGYGGMPSHIKNAVKMIPPFYSENSTVEKARAFWNSFYCATVGLVEPLRLSTFRDCSRARLAESGGCILRLITSRH</sequence>
<proteinExistence type="predicted"/>
<evidence type="ECO:0000313" key="2">
    <source>
        <dbReference type="Proteomes" id="UP001165121"/>
    </source>
</evidence>
<protein>
    <submittedName>
        <fullName evidence="1">Unnamed protein product</fullName>
    </submittedName>
</protein>
<accession>A0A9W6XNG9</accession>
<dbReference type="EMBL" id="BSXT01001384">
    <property type="protein sequence ID" value="GMF41873.1"/>
    <property type="molecule type" value="Genomic_DNA"/>
</dbReference>
<organism evidence="1 2">
    <name type="scientific">Phytophthora fragariaefolia</name>
    <dbReference type="NCBI Taxonomy" id="1490495"/>
    <lineage>
        <taxon>Eukaryota</taxon>
        <taxon>Sar</taxon>
        <taxon>Stramenopiles</taxon>
        <taxon>Oomycota</taxon>
        <taxon>Peronosporomycetes</taxon>
        <taxon>Peronosporales</taxon>
        <taxon>Peronosporaceae</taxon>
        <taxon>Phytophthora</taxon>
    </lineage>
</organism>
<reference evidence="1" key="1">
    <citation type="submission" date="2023-04" db="EMBL/GenBank/DDBJ databases">
        <title>Phytophthora fragariaefolia NBRC 109709.</title>
        <authorList>
            <person name="Ichikawa N."/>
            <person name="Sato H."/>
            <person name="Tonouchi N."/>
        </authorList>
    </citation>
    <scope>NUCLEOTIDE SEQUENCE</scope>
    <source>
        <strain evidence="1">NBRC 109709</strain>
    </source>
</reference>
<dbReference type="AlphaFoldDB" id="A0A9W6XNG9"/>
<gene>
    <name evidence="1" type="ORF">Pfra01_001343900</name>
</gene>
<keyword evidence="2" id="KW-1185">Reference proteome</keyword>